<dbReference type="Pfam" id="PF05096">
    <property type="entry name" value="Glu_cyclase_2"/>
    <property type="match status" value="1"/>
</dbReference>
<keyword evidence="3" id="KW-1185">Reference proteome</keyword>
<evidence type="ECO:0000313" key="3">
    <source>
        <dbReference type="Proteomes" id="UP000829517"/>
    </source>
</evidence>
<gene>
    <name evidence="2" type="ORF">JM658_04695</name>
</gene>
<dbReference type="PANTHER" id="PTHR31270:SF1">
    <property type="entry name" value="GLUTAMINYL-PEPTIDE CYCLOTRANSFERASE"/>
    <property type="match status" value="1"/>
</dbReference>
<dbReference type="Proteomes" id="UP000829517">
    <property type="component" value="Unassembled WGS sequence"/>
</dbReference>
<dbReference type="Gene3D" id="2.130.10.10">
    <property type="entry name" value="YVTN repeat-like/Quinoprotein amine dehydrogenase"/>
    <property type="match status" value="1"/>
</dbReference>
<protein>
    <submittedName>
        <fullName evidence="2">Glutaminyl-peptide cyclotransferase</fullName>
    </submittedName>
</protein>
<dbReference type="RefSeq" id="WP_236958082.1">
    <property type="nucleotide sequence ID" value="NZ_JAETXX010000002.1"/>
</dbReference>
<dbReference type="SUPFAM" id="SSF50969">
    <property type="entry name" value="YVTN repeat-like/Quinoprotein amine dehydrogenase"/>
    <property type="match status" value="1"/>
</dbReference>
<comment type="caution">
    <text evidence="2">The sequence shown here is derived from an EMBL/GenBank/DDBJ whole genome shotgun (WGS) entry which is preliminary data.</text>
</comment>
<accession>A0ABS9J1A0</accession>
<dbReference type="InterPro" id="IPR007788">
    <property type="entry name" value="QCT"/>
</dbReference>
<name>A0ABS9J1A0_9FLAO</name>
<evidence type="ECO:0000313" key="2">
    <source>
        <dbReference type="EMBL" id="MCF8714120.1"/>
    </source>
</evidence>
<dbReference type="InterPro" id="IPR015943">
    <property type="entry name" value="WD40/YVTN_repeat-like_dom_sf"/>
</dbReference>
<feature type="signal peptide" evidence="1">
    <location>
        <begin position="1"/>
        <end position="16"/>
    </location>
</feature>
<proteinExistence type="predicted"/>
<dbReference type="PANTHER" id="PTHR31270">
    <property type="entry name" value="GLUTAMINYL-PEPTIDE CYCLOTRANSFERASE"/>
    <property type="match status" value="1"/>
</dbReference>
<keyword evidence="1" id="KW-0732">Signal</keyword>
<dbReference type="InterPro" id="IPR011044">
    <property type="entry name" value="Quino_amine_DH_bsu"/>
</dbReference>
<evidence type="ECO:0000256" key="1">
    <source>
        <dbReference type="SAM" id="SignalP"/>
    </source>
</evidence>
<feature type="chain" id="PRO_5047135020" evidence="1">
    <location>
        <begin position="17"/>
        <end position="350"/>
    </location>
</feature>
<dbReference type="PROSITE" id="PS51257">
    <property type="entry name" value="PROKAR_LIPOPROTEIN"/>
    <property type="match status" value="1"/>
</dbReference>
<organism evidence="2 3">
    <name type="scientific">Joostella atrarenae</name>
    <dbReference type="NCBI Taxonomy" id="679257"/>
    <lineage>
        <taxon>Bacteria</taxon>
        <taxon>Pseudomonadati</taxon>
        <taxon>Bacteroidota</taxon>
        <taxon>Flavobacteriia</taxon>
        <taxon>Flavobacteriales</taxon>
        <taxon>Flavobacteriaceae</taxon>
        <taxon>Joostella</taxon>
    </lineage>
</organism>
<dbReference type="EMBL" id="JAETXX010000002">
    <property type="protein sequence ID" value="MCF8714120.1"/>
    <property type="molecule type" value="Genomic_DNA"/>
</dbReference>
<reference evidence="2 3" key="1">
    <citation type="submission" date="2021-01" db="EMBL/GenBank/DDBJ databases">
        <title>Genome sequencing of Joostella atrarenae M1-2 (= KCTC 23194).</title>
        <authorList>
            <person name="Zakaria M.R."/>
            <person name="Lam M.Q."/>
            <person name="Chong C.S."/>
        </authorList>
    </citation>
    <scope>NUCLEOTIDE SEQUENCE [LARGE SCALE GENOMIC DNA]</scope>
    <source>
        <strain evidence="2 3">M1-2</strain>
    </source>
</reference>
<sequence>MYFCKFLIISFLIASASGCNSEKSSEKKLFSLKVTAESGKIQQGSTLKIDFQNKKNKEIDSVSYQLNKKRIDVNNNTFKLNADKLGILTLEATVFYEGEKATVSQNITALASEAPKVYTYEIINTYPHDMKAYTQGLEFHNDTLYESTGRKGISSLRKVDYKTGDVLKKIDLDDTYFGEGITIIDNKIYMLTWQAGTGFIYDLNTFEKIDSFKYNKSKEGWGLTHTNDGKRIFKSDGSDKIWILNPETLVEEDFIETVTNTSVFNKANELEYVDGKIYANVYLKDSAMIIDAKTGAIIGVIDFRGLKDKVKQHADLDVLNGIAYNPKTETFFVTGKNWDKMFEVTIKEKK</sequence>